<gene>
    <name evidence="2" type="ORF">LECACI_7A009863</name>
</gene>
<comment type="caution">
    <text evidence="2">The sequence shown here is derived from an EMBL/GenBank/DDBJ whole genome shotgun (WGS) entry which is preliminary data.</text>
</comment>
<feature type="compositionally biased region" description="Low complexity" evidence="1">
    <location>
        <begin position="268"/>
        <end position="285"/>
    </location>
</feature>
<evidence type="ECO:0000256" key="1">
    <source>
        <dbReference type="SAM" id="MobiDB-lite"/>
    </source>
</evidence>
<dbReference type="Proteomes" id="UP001296104">
    <property type="component" value="Unassembled WGS sequence"/>
</dbReference>
<evidence type="ECO:0000313" key="3">
    <source>
        <dbReference type="Proteomes" id="UP001296104"/>
    </source>
</evidence>
<sequence>MATFLTLPAELQLDIFELAVVHDDCVIPSEPLATFKARSQKRGGNSAAHFHVASRYLLALLSPDADTVKARYLYLTVLKNHVLRNMPCVQINIRDCDFRNAMRFIRALEDGDLLARFARNYDEDNQRSITFEHKITSALSEAPPSLAKFLQKDKQLLKNGFELNATQSIYSPKNVEDKKSLHGFLEMRSGINLQHNPRSQEVSLLREFRDFAFDMIKGRGLFPIQPFALHPRVMKETKPKDYIRQAQAMDIDGDEDSEAGDEEDDAAESSLSNEADSGEAEAVAGAEHEEPSSDTDVVMSGDSDEEEYQDELEAFLDKALLRRQK</sequence>
<feature type="region of interest" description="Disordered" evidence="1">
    <location>
        <begin position="250"/>
        <end position="311"/>
    </location>
</feature>
<protein>
    <submittedName>
        <fullName evidence="2">Uncharacterized protein</fullName>
    </submittedName>
</protein>
<dbReference type="EMBL" id="CAVMBE010000131">
    <property type="protein sequence ID" value="CAK4034705.1"/>
    <property type="molecule type" value="Genomic_DNA"/>
</dbReference>
<reference evidence="2" key="1">
    <citation type="submission" date="2023-11" db="EMBL/GenBank/DDBJ databases">
        <authorList>
            <person name="Alioto T."/>
            <person name="Alioto T."/>
            <person name="Gomez Garrido J."/>
        </authorList>
    </citation>
    <scope>NUCLEOTIDE SEQUENCE</scope>
</reference>
<proteinExistence type="predicted"/>
<organism evidence="2 3">
    <name type="scientific">Lecanosticta acicola</name>
    <dbReference type="NCBI Taxonomy" id="111012"/>
    <lineage>
        <taxon>Eukaryota</taxon>
        <taxon>Fungi</taxon>
        <taxon>Dikarya</taxon>
        <taxon>Ascomycota</taxon>
        <taxon>Pezizomycotina</taxon>
        <taxon>Dothideomycetes</taxon>
        <taxon>Dothideomycetidae</taxon>
        <taxon>Mycosphaerellales</taxon>
        <taxon>Mycosphaerellaceae</taxon>
        <taxon>Lecanosticta</taxon>
    </lineage>
</organism>
<evidence type="ECO:0000313" key="2">
    <source>
        <dbReference type="EMBL" id="CAK4034705.1"/>
    </source>
</evidence>
<accession>A0AAI9EFX7</accession>
<dbReference type="AlphaFoldDB" id="A0AAI9EFX7"/>
<feature type="compositionally biased region" description="Acidic residues" evidence="1">
    <location>
        <begin position="302"/>
        <end position="311"/>
    </location>
</feature>
<feature type="compositionally biased region" description="Acidic residues" evidence="1">
    <location>
        <begin position="251"/>
        <end position="267"/>
    </location>
</feature>
<name>A0AAI9EFX7_9PEZI</name>
<keyword evidence="3" id="KW-1185">Reference proteome</keyword>